<dbReference type="AlphaFoldDB" id="A0A6V7U2E8"/>
<protein>
    <submittedName>
        <fullName evidence="1">Uncharacterized protein</fullName>
    </submittedName>
</protein>
<name>A0A6V7U2E8_MELEN</name>
<proteinExistence type="predicted"/>
<organism evidence="1 2">
    <name type="scientific">Meloidogyne enterolobii</name>
    <name type="common">Root-knot nematode worm</name>
    <name type="synonym">Meloidogyne mayaguensis</name>
    <dbReference type="NCBI Taxonomy" id="390850"/>
    <lineage>
        <taxon>Eukaryota</taxon>
        <taxon>Metazoa</taxon>
        <taxon>Ecdysozoa</taxon>
        <taxon>Nematoda</taxon>
        <taxon>Chromadorea</taxon>
        <taxon>Rhabditida</taxon>
        <taxon>Tylenchina</taxon>
        <taxon>Tylenchomorpha</taxon>
        <taxon>Tylenchoidea</taxon>
        <taxon>Meloidogynidae</taxon>
        <taxon>Meloidogyninae</taxon>
        <taxon>Meloidogyne</taxon>
    </lineage>
</organism>
<dbReference type="Proteomes" id="UP000580250">
    <property type="component" value="Unassembled WGS sequence"/>
</dbReference>
<accession>A0A6V7U2E8</accession>
<reference evidence="1 2" key="1">
    <citation type="submission" date="2020-08" db="EMBL/GenBank/DDBJ databases">
        <authorList>
            <person name="Koutsovoulos G."/>
            <person name="Danchin GJ E."/>
        </authorList>
    </citation>
    <scope>NUCLEOTIDE SEQUENCE [LARGE SCALE GENOMIC DNA]</scope>
</reference>
<sequence>MKNSAELYSKILLKYLQTNKGDLEGVKRYSDLMFSFNSILATTKAEREMYIFKELIEKQFKNEELEEGQNLAPFVCSCLEIKIKGVRVNSRNTKSRNDQSWNILKIRIFQIFFKFCFFKNIQIFQKISILKYSVIWSFLDLSFP</sequence>
<evidence type="ECO:0000313" key="1">
    <source>
        <dbReference type="EMBL" id="CAD2143288.1"/>
    </source>
</evidence>
<gene>
    <name evidence="1" type="ORF">MENT_LOCUS7550</name>
</gene>
<dbReference type="EMBL" id="CAJEWN010000031">
    <property type="protein sequence ID" value="CAD2143288.1"/>
    <property type="molecule type" value="Genomic_DNA"/>
</dbReference>
<evidence type="ECO:0000313" key="2">
    <source>
        <dbReference type="Proteomes" id="UP000580250"/>
    </source>
</evidence>
<comment type="caution">
    <text evidence="1">The sequence shown here is derived from an EMBL/GenBank/DDBJ whole genome shotgun (WGS) entry which is preliminary data.</text>
</comment>